<evidence type="ECO:0000313" key="3">
    <source>
        <dbReference type="EMBL" id="AMP11949.1"/>
    </source>
</evidence>
<protein>
    <submittedName>
        <fullName evidence="3">Phage integrase family protein</fullName>
    </submittedName>
</protein>
<keyword evidence="1" id="KW-0233">DNA recombination</keyword>
<dbReference type="PATRIC" id="fig|279058.17.peg.4619"/>
<keyword evidence="4" id="KW-1185">Reference proteome</keyword>
<dbReference type="SUPFAM" id="SSF56349">
    <property type="entry name" value="DNA breaking-rejoining enzymes"/>
    <property type="match status" value="1"/>
</dbReference>
<dbReference type="GO" id="GO:0015074">
    <property type="term" value="P:DNA integration"/>
    <property type="evidence" value="ECO:0007669"/>
    <property type="project" value="InterPro"/>
</dbReference>
<evidence type="ECO:0000313" key="4">
    <source>
        <dbReference type="Proteomes" id="UP000071778"/>
    </source>
</evidence>
<dbReference type="EMBL" id="CP013235">
    <property type="protein sequence ID" value="AMP11949.1"/>
    <property type="molecule type" value="Genomic_DNA"/>
</dbReference>
<dbReference type="Gene3D" id="1.10.443.10">
    <property type="entry name" value="Intergrase catalytic core"/>
    <property type="match status" value="1"/>
</dbReference>
<dbReference type="AlphaFoldDB" id="A0A127QPH3"/>
<gene>
    <name evidence="3" type="ORF">CAter282_4289</name>
</gene>
<feature type="domain" description="Tyr recombinase" evidence="2">
    <location>
        <begin position="186"/>
        <end position="402"/>
    </location>
</feature>
<dbReference type="PROSITE" id="PS51898">
    <property type="entry name" value="TYR_RECOMBINASE"/>
    <property type="match status" value="1"/>
</dbReference>
<sequence>MHPNAQLFRVVKSVRLPSHYSLNSDSVRHEIKTLMSFCWPNGAPCIPVELFLLDRSYELTVRDIDGGSLKPLSSHLSHLARYCYANSIQFWDLDDNSFKDFVCEFLVNQTRSSRGFTQRKNTTNGNIVATCISFLTWLQANLITDRVLVGPRNTNPQIRLIEKRRKSRYGTSSVLVYPFSPIDDTPEPKGPMSDAIRNKLWAANSSSDNSNTGIYLQARREQLLALLEATGSRPAELAHMLLEDNKTSVKEGALFLPTKKRRKLKDPTKRVPATLEITIGFKRYIEVERAQLVQHLRAQGKQPDTRHVFITSDHGKPLTEWAITKDFQRLVIRAGVDERACMSMLRHRFVTILVALHLQDYVENNGITSKKQLIMVDQITILTRVATITGHADPLSLLPYIDLGWDYLGVFKPIEKASQIARFINESAVHVRTLGKIARTKTSITKAELVASVATQLDELEARIRRLLENPEPSADKL</sequence>
<dbReference type="GO" id="GO:0006310">
    <property type="term" value="P:DNA recombination"/>
    <property type="evidence" value="ECO:0007669"/>
    <property type="project" value="UniProtKB-KW"/>
</dbReference>
<accession>A0A127QPH3</accession>
<dbReference type="InterPro" id="IPR002104">
    <property type="entry name" value="Integrase_catalytic"/>
</dbReference>
<evidence type="ECO:0000256" key="1">
    <source>
        <dbReference type="ARBA" id="ARBA00023172"/>
    </source>
</evidence>
<organism evidence="3 4">
    <name type="scientific">Collimonas arenae</name>
    <dbReference type="NCBI Taxonomy" id="279058"/>
    <lineage>
        <taxon>Bacteria</taxon>
        <taxon>Pseudomonadati</taxon>
        <taxon>Pseudomonadota</taxon>
        <taxon>Betaproteobacteria</taxon>
        <taxon>Burkholderiales</taxon>
        <taxon>Oxalobacteraceae</taxon>
        <taxon>Collimonas</taxon>
    </lineage>
</organism>
<evidence type="ECO:0000259" key="2">
    <source>
        <dbReference type="PROSITE" id="PS51898"/>
    </source>
</evidence>
<dbReference type="InterPro" id="IPR011010">
    <property type="entry name" value="DNA_brk_join_enz"/>
</dbReference>
<name>A0A127QPH3_9BURK</name>
<dbReference type="Proteomes" id="UP000071778">
    <property type="component" value="Chromosome"/>
</dbReference>
<reference evidence="3 4" key="1">
    <citation type="submission" date="2015-11" db="EMBL/GenBank/DDBJ databases">
        <title>Exploring the genomic traits of fungus-feeding bacterial genus Collimonas.</title>
        <authorList>
            <person name="Song C."/>
            <person name="Schmidt R."/>
            <person name="de Jager V."/>
            <person name="Krzyzanowska D."/>
            <person name="Jongedijk E."/>
            <person name="Cankar K."/>
            <person name="Beekwilder J."/>
            <person name="van Veen A."/>
            <person name="de Boer W."/>
            <person name="van Veen J.A."/>
            <person name="Garbeva P."/>
        </authorList>
    </citation>
    <scope>NUCLEOTIDE SEQUENCE [LARGE SCALE GENOMIC DNA]</scope>
    <source>
        <strain evidence="3 4">Ter282</strain>
    </source>
</reference>
<dbReference type="Pfam" id="PF00589">
    <property type="entry name" value="Phage_integrase"/>
    <property type="match status" value="1"/>
</dbReference>
<proteinExistence type="predicted"/>
<dbReference type="InterPro" id="IPR013762">
    <property type="entry name" value="Integrase-like_cat_sf"/>
</dbReference>
<dbReference type="GO" id="GO:0003677">
    <property type="term" value="F:DNA binding"/>
    <property type="evidence" value="ECO:0007669"/>
    <property type="project" value="InterPro"/>
</dbReference>
<dbReference type="OrthoDB" id="8533280at2"/>